<name>A0A7C9PFU6_9BURK</name>
<dbReference type="AlphaFoldDB" id="A0A7C9PFU6"/>
<keyword evidence="3" id="KW-1185">Reference proteome</keyword>
<comment type="caution">
    <text evidence="2">The sequence shown here is derived from an EMBL/GenBank/DDBJ whole genome shotgun (WGS) entry which is preliminary data.</text>
</comment>
<dbReference type="Proteomes" id="UP000484255">
    <property type="component" value="Unassembled WGS sequence"/>
</dbReference>
<organism evidence="2 3">
    <name type="scientific">Ideonella livida</name>
    <dbReference type="NCBI Taxonomy" id="2707176"/>
    <lineage>
        <taxon>Bacteria</taxon>
        <taxon>Pseudomonadati</taxon>
        <taxon>Pseudomonadota</taxon>
        <taxon>Betaproteobacteria</taxon>
        <taxon>Burkholderiales</taxon>
        <taxon>Sphaerotilaceae</taxon>
        <taxon>Ideonella</taxon>
    </lineage>
</organism>
<keyword evidence="1" id="KW-0472">Membrane</keyword>
<accession>A0A7C9PFU6</accession>
<sequence length="100" mass="10972">MLWLAVVLKLWAEVACLAWVGRALLGCLVGRERAEYNLFWRLLDAAVAPLERLACRLAGGRAWPVWLWMGVLAAVWVAATALKVQQCRAQPAASLCRAAA</sequence>
<dbReference type="RefSeq" id="WP_163456481.1">
    <property type="nucleotide sequence ID" value="NZ_JAAGOH010000004.1"/>
</dbReference>
<gene>
    <name evidence="2" type="ORF">G3A44_05380</name>
</gene>
<evidence type="ECO:0000313" key="3">
    <source>
        <dbReference type="Proteomes" id="UP000484255"/>
    </source>
</evidence>
<dbReference type="EMBL" id="JAAGOH010000004">
    <property type="protein sequence ID" value="NDY90629.1"/>
    <property type="molecule type" value="Genomic_DNA"/>
</dbReference>
<evidence type="ECO:0000256" key="1">
    <source>
        <dbReference type="SAM" id="Phobius"/>
    </source>
</evidence>
<keyword evidence="1" id="KW-0812">Transmembrane</keyword>
<keyword evidence="1" id="KW-1133">Transmembrane helix</keyword>
<proteinExistence type="predicted"/>
<feature type="transmembrane region" description="Helical" evidence="1">
    <location>
        <begin position="65"/>
        <end position="82"/>
    </location>
</feature>
<evidence type="ECO:0000313" key="2">
    <source>
        <dbReference type="EMBL" id="NDY90629.1"/>
    </source>
</evidence>
<reference evidence="2 3" key="1">
    <citation type="submission" date="2020-02" db="EMBL/GenBank/DDBJ databases">
        <title>Ideonella bacterium strain TBM-1.</title>
        <authorList>
            <person name="Chen W.-M."/>
        </authorList>
    </citation>
    <scope>NUCLEOTIDE SEQUENCE [LARGE SCALE GENOMIC DNA]</scope>
    <source>
        <strain evidence="2 3">TBM-1</strain>
    </source>
</reference>
<protein>
    <recommendedName>
        <fullName evidence="4">YggT family protein</fullName>
    </recommendedName>
</protein>
<evidence type="ECO:0008006" key="4">
    <source>
        <dbReference type="Google" id="ProtNLM"/>
    </source>
</evidence>